<evidence type="ECO:0000313" key="3">
    <source>
        <dbReference type="EMBL" id="PAU70146.1"/>
    </source>
</evidence>
<dbReference type="PANTHER" id="PTHR43002">
    <property type="entry name" value="GLYCOGEN DEBRANCHING ENZYME"/>
    <property type="match status" value="1"/>
</dbReference>
<dbReference type="SUPFAM" id="SSF51011">
    <property type="entry name" value="Glycosyl hydrolase domain"/>
    <property type="match status" value="1"/>
</dbReference>
<dbReference type="CDD" id="cd11326">
    <property type="entry name" value="AmyAc_Glg_debranch"/>
    <property type="match status" value="1"/>
</dbReference>
<feature type="domain" description="Glycosyl hydrolase family 13 catalytic" evidence="2">
    <location>
        <begin position="212"/>
        <end position="638"/>
    </location>
</feature>
<dbReference type="SUPFAM" id="SSF81296">
    <property type="entry name" value="E set domains"/>
    <property type="match status" value="1"/>
</dbReference>
<dbReference type="RefSeq" id="WP_095612561.1">
    <property type="nucleotide sequence ID" value="NZ_MVOG01000003.1"/>
</dbReference>
<dbReference type="EMBL" id="MVOG01000003">
    <property type="protein sequence ID" value="PAU70146.1"/>
    <property type="molecule type" value="Genomic_DNA"/>
</dbReference>
<dbReference type="InterPro" id="IPR014756">
    <property type="entry name" value="Ig_E-set"/>
</dbReference>
<dbReference type="InterPro" id="IPR013783">
    <property type="entry name" value="Ig-like_fold"/>
</dbReference>
<dbReference type="Proteomes" id="UP000217986">
    <property type="component" value="Unassembled WGS sequence"/>
</dbReference>
<keyword evidence="4" id="KW-1185">Reference proteome</keyword>
<dbReference type="AlphaFoldDB" id="A0A2A2EMV6"/>
<dbReference type="GO" id="GO:0004135">
    <property type="term" value="F:amylo-alpha-1,6-glucosidase activity"/>
    <property type="evidence" value="ECO:0007669"/>
    <property type="project" value="InterPro"/>
</dbReference>
<sequence>MQLPELHRYATRPGLFFTDDGGADVVARSETADQLWFSVLEPIDEPSRFYNEAVRINEEPTIPFIEQVHRFPICTRVLKSLGVRETLFRMEGPHYGLWYLHLDKAWDGMHYGYRADGAWDPRHGLRFNPYKFLLDPYAKGIEGSMTLDPAVFAYDCSLKNGLIKGSAWGAMNRLDSLGKVPISVAIDDRDVTKHDADPSHPHVPWSRTVIYELHVKGFTAKAPWLPEELRGTYAGLAHPTTLAYLQGLGVTSIELLPIMAKQSEVFLQERDRANYWGYSTLNFFSPEPSYATKTAQRRGAHAVRHEVIEMVRALHSAGFEVIMDVVFNHTCEGGNAGPSVCWRGLDNLTFYRQQHQGGELEDTTGCGNTIDFTDTHNITFAVDALSYWAKRIGIDGFRFDLGVSLARLNGSFTPYHPFLYALRSEPMLGNLKLIMEPWDLGEQGWRTGQFLSPFAEWNDRFRDATRRFWVCEVNDGAREGVGMQEMATRLCGSADLFATDPGRGATSSINFVTAHDGFTLADLTQYSTKHNEANGEHNNDGANTNNCANFGVEGPCDDPHVALLRERARMNVLGTLMLSLGTPMMLAGDEFNNSQGGNNNAYCQDNDITWLDWDWILPETKTPEYMRMESISRLIAVRKSLDIYNHEDFFTRLSQLGLLKPSSRIQWLLPDGTTPMERDWFDTSIRSFTMRLLSKDELDVAIVVNGGDKPLRFHMPPDAHWNVLWSSAETTGEWPCPGMHEERFTVPLEKSFWVDRAMRRQGDADETFTQMMEQAQRNAADAAARDGTTVASGAARSGQYVPKSARISASNWVMRATSRGDADPTTLGLPRIGHAIRKNVADSATPSSPIGHVDAGRHGAQADANGVGTHIWTFPALSISILMQQNPFGNE</sequence>
<comment type="caution">
    <text evidence="3">The sequence shown here is derived from an EMBL/GenBank/DDBJ whole genome shotgun (WGS) entry which is preliminary data.</text>
</comment>
<dbReference type="NCBIfam" id="TIGR02100">
    <property type="entry name" value="glgX_debranch"/>
    <property type="match status" value="1"/>
</dbReference>
<dbReference type="CDD" id="cd02856">
    <property type="entry name" value="E_set_GDE_Isoamylase_N"/>
    <property type="match status" value="1"/>
</dbReference>
<comment type="similarity">
    <text evidence="1">Belongs to the glycosyl hydrolase 13 family.</text>
</comment>
<dbReference type="Pfam" id="PF00128">
    <property type="entry name" value="Alpha-amylase"/>
    <property type="match status" value="1"/>
</dbReference>
<dbReference type="SUPFAM" id="SSF51445">
    <property type="entry name" value="(Trans)glycosidases"/>
    <property type="match status" value="1"/>
</dbReference>
<protein>
    <submittedName>
        <fullName evidence="3">Glycogen debranching protein</fullName>
    </submittedName>
</protein>
<dbReference type="InterPro" id="IPR017853">
    <property type="entry name" value="GH"/>
</dbReference>
<dbReference type="Gene3D" id="2.60.40.10">
    <property type="entry name" value="Immunoglobulins"/>
    <property type="match status" value="1"/>
</dbReference>
<dbReference type="InterPro" id="IPR044505">
    <property type="entry name" value="GlgX_Isoamylase_N_E_set"/>
</dbReference>
<organism evidence="3 4">
    <name type="scientific">Bifidobacterium italicum</name>
    <dbReference type="NCBI Taxonomy" id="1960968"/>
    <lineage>
        <taxon>Bacteria</taxon>
        <taxon>Bacillati</taxon>
        <taxon>Actinomycetota</taxon>
        <taxon>Actinomycetes</taxon>
        <taxon>Bifidobacteriales</taxon>
        <taxon>Bifidobacteriaceae</taxon>
        <taxon>Bifidobacterium</taxon>
    </lineage>
</organism>
<name>A0A2A2EMV6_9BIFI</name>
<dbReference type="SMART" id="SM00642">
    <property type="entry name" value="Aamy"/>
    <property type="match status" value="1"/>
</dbReference>
<evidence type="ECO:0000313" key="4">
    <source>
        <dbReference type="Proteomes" id="UP000217986"/>
    </source>
</evidence>
<accession>A0A2A2EMV6</accession>
<reference evidence="3 4" key="1">
    <citation type="journal article" date="2017" name="ISME J.">
        <title>Unveiling bifidobacterial biogeography across the mammalian branch of the tree of life.</title>
        <authorList>
            <person name="Milani C."/>
            <person name="Mangifesta M."/>
            <person name="Mancabelli L."/>
            <person name="Lugli G.A."/>
            <person name="James K."/>
            <person name="Duranti S."/>
            <person name="Turroni F."/>
            <person name="Ferrario C."/>
            <person name="Ossiprandi M.C."/>
            <person name="van Sinderen D."/>
            <person name="Ventura M."/>
        </authorList>
    </citation>
    <scope>NUCLEOTIDE SEQUENCE [LARGE SCALE GENOMIC DNA]</scope>
    <source>
        <strain evidence="3 4">70</strain>
    </source>
</reference>
<gene>
    <name evidence="3" type="ORF">B1400_0117</name>
</gene>
<dbReference type="Gene3D" id="3.20.20.80">
    <property type="entry name" value="Glycosidases"/>
    <property type="match status" value="1"/>
</dbReference>
<dbReference type="InterPro" id="IPR006047">
    <property type="entry name" value="GH13_cat_dom"/>
</dbReference>
<evidence type="ECO:0000256" key="1">
    <source>
        <dbReference type="ARBA" id="ARBA00008061"/>
    </source>
</evidence>
<proteinExistence type="inferred from homology"/>
<dbReference type="OrthoDB" id="3236218at2"/>
<dbReference type="InterPro" id="IPR011837">
    <property type="entry name" value="Glycogen_debranch_GlgX"/>
</dbReference>
<dbReference type="GO" id="GO:0005980">
    <property type="term" value="P:glycogen catabolic process"/>
    <property type="evidence" value="ECO:0007669"/>
    <property type="project" value="InterPro"/>
</dbReference>
<evidence type="ECO:0000259" key="2">
    <source>
        <dbReference type="SMART" id="SM00642"/>
    </source>
</evidence>